<comment type="similarity">
    <text evidence="1">Belongs to the flavin monoamine oxidase family.</text>
</comment>
<evidence type="ECO:0000313" key="8">
    <source>
        <dbReference type="Proteomes" id="UP000193685"/>
    </source>
</evidence>
<dbReference type="Gene3D" id="1.10.10.10">
    <property type="entry name" value="Winged helix-like DNA-binding domain superfamily/Winged helix DNA-binding domain"/>
    <property type="match status" value="1"/>
</dbReference>
<dbReference type="InterPro" id="IPR002937">
    <property type="entry name" value="Amino_oxidase"/>
</dbReference>
<feature type="compositionally biased region" description="Basic and acidic residues" evidence="4">
    <location>
        <begin position="625"/>
        <end position="637"/>
    </location>
</feature>
<evidence type="ECO:0000259" key="6">
    <source>
        <dbReference type="PROSITE" id="PS50934"/>
    </source>
</evidence>
<dbReference type="Gene3D" id="3.50.50.60">
    <property type="entry name" value="FAD/NAD(P)-binding domain"/>
    <property type="match status" value="1"/>
</dbReference>
<dbReference type="CDD" id="cd00084">
    <property type="entry name" value="HMG-box_SF"/>
    <property type="match status" value="1"/>
</dbReference>
<dbReference type="InterPro" id="IPR009071">
    <property type="entry name" value="HMG_box_dom"/>
</dbReference>
<dbReference type="Proteomes" id="UP000193685">
    <property type="component" value="Unassembled WGS sequence"/>
</dbReference>
<protein>
    <submittedName>
        <fullName evidence="7">Flavin-containing amine oxidoreductase-domain containing protein</fullName>
    </submittedName>
</protein>
<gene>
    <name evidence="7" type="ORF">BCR37DRAFT_348903</name>
</gene>
<feature type="region of interest" description="Disordered" evidence="4">
    <location>
        <begin position="767"/>
        <end position="788"/>
    </location>
</feature>
<dbReference type="Pfam" id="PF01593">
    <property type="entry name" value="Amino_oxidase"/>
    <property type="match status" value="1"/>
</dbReference>
<dbReference type="GO" id="GO:0006338">
    <property type="term" value="P:chromatin remodeling"/>
    <property type="evidence" value="ECO:0007669"/>
    <property type="project" value="TreeGrafter"/>
</dbReference>
<dbReference type="Gene3D" id="3.90.660.10">
    <property type="match status" value="1"/>
</dbReference>
<dbReference type="PROSITE" id="PS50118">
    <property type="entry name" value="HMG_BOX_2"/>
    <property type="match status" value="1"/>
</dbReference>
<dbReference type="SUPFAM" id="SSF51905">
    <property type="entry name" value="FAD/NAD(P)-binding domain"/>
    <property type="match status" value="1"/>
</dbReference>
<dbReference type="GO" id="GO:0050660">
    <property type="term" value="F:flavin adenine dinucleotide binding"/>
    <property type="evidence" value="ECO:0007669"/>
    <property type="project" value="TreeGrafter"/>
</dbReference>
<dbReference type="Gene3D" id="1.10.30.10">
    <property type="entry name" value="High mobility group box domain"/>
    <property type="match status" value="1"/>
</dbReference>
<dbReference type="InterPro" id="IPR036188">
    <property type="entry name" value="FAD/NAD-bd_sf"/>
</dbReference>
<keyword evidence="2" id="KW-0560">Oxidoreductase</keyword>
<dbReference type="GO" id="GO:0005634">
    <property type="term" value="C:nucleus"/>
    <property type="evidence" value="ECO:0007669"/>
    <property type="project" value="UniProtKB-UniRule"/>
</dbReference>
<proteinExistence type="inferred from homology"/>
<dbReference type="PANTHER" id="PTHR10742:SF386">
    <property type="entry name" value="LYSINE-SPECIFIC HISTONE DEMETHYLASE 1A"/>
    <property type="match status" value="1"/>
</dbReference>
<name>A0A1Y2F8U1_PROLT</name>
<keyword evidence="3" id="KW-0539">Nucleus</keyword>
<dbReference type="InterPro" id="IPR009057">
    <property type="entry name" value="Homeodomain-like_sf"/>
</dbReference>
<accession>A0A1Y2F8U1</accession>
<evidence type="ECO:0000256" key="4">
    <source>
        <dbReference type="SAM" id="MobiDB-lite"/>
    </source>
</evidence>
<dbReference type="GO" id="GO:0003677">
    <property type="term" value="F:DNA binding"/>
    <property type="evidence" value="ECO:0007669"/>
    <property type="project" value="UniProtKB-UniRule"/>
</dbReference>
<keyword evidence="8" id="KW-1185">Reference proteome</keyword>
<evidence type="ECO:0000256" key="3">
    <source>
        <dbReference type="PROSITE-ProRule" id="PRU00267"/>
    </source>
</evidence>
<dbReference type="SUPFAM" id="SSF54373">
    <property type="entry name" value="FAD-linked reductases, C-terminal domain"/>
    <property type="match status" value="1"/>
</dbReference>
<dbReference type="SUPFAM" id="SSF46689">
    <property type="entry name" value="Homeodomain-like"/>
    <property type="match status" value="1"/>
</dbReference>
<feature type="region of interest" description="Disordered" evidence="4">
    <location>
        <begin position="592"/>
        <end position="637"/>
    </location>
</feature>
<dbReference type="GO" id="GO:0010468">
    <property type="term" value="P:regulation of gene expression"/>
    <property type="evidence" value="ECO:0007669"/>
    <property type="project" value="UniProtKB-ARBA"/>
</dbReference>
<sequence length="788" mass="87530">MNPSIGPIAKSAIPPIEPTVYSRECFDAASASRIHPQYMLPAESKLVENHLTHLQTPSYVLLRNAILRLWIKNPRLWVTMEEAQGVAKEERHFALCAAIWEFLVRNGYINFGCLPIPQNPVQREQQTILVVGAGVAGLSTARQLENLLATFADRLEIDYKVIICEGRKRIGGRVYSHPVGDSHDARVDLGAQIITGFSNGNPLTILLQKQLHLPHHALVHAKSNVIYDQQGNVIEQEQDQRVEELFNLLLEEAARFRLEAADGQATDSLGETLNSILNTLKRVCKIPESDLSVLQWHWANMEYACGTNLNNLSLHNWDQDDGNEFNGHHAMLHGGYSLLCRGLALAPTKLDIRMNVPVQKIVQGGVLLSNGEAIKAEKIVVTVPLGVLKADTITFDPPLPDWKQMAIRNLGYGLLNKVVLVYEAQFWDDNINLIGCVRGDPGAEQLSPERGRFYMFWSCTEVSKRPVLTALLAGDAAMSCETTANEELVQEASAVLQRIYPQKQVPQPVESVVTKWAADPFSRGSYSYIGKNGSGKDYEAMARPVGDNLFFAGEATCRTHPSTVHGAYLSGLAAAGAVLDSLIGPQRISVTDEPLVPSKSRPGSADHPEATGSLKRKQISTEDGELYRSHQDHADSLKRERLDKQAEDLNQYLLDKLGPRPELPKRPNTNPFLFFQKEQWVVSKNELDAQQAASAKKLDPTASKNQVRTMIGKAWRDLDKVGREPWNAIVLAKRKEFEEARKAAELAMKEWDERAGPLREAFEKEAAQKITQEEKDAQRAAVEEAGDA</sequence>
<keyword evidence="3" id="KW-0238">DNA-binding</keyword>
<feature type="compositionally biased region" description="Basic and acidic residues" evidence="4">
    <location>
        <begin position="767"/>
        <end position="782"/>
    </location>
</feature>
<dbReference type="AlphaFoldDB" id="A0A1Y2F8U1"/>
<dbReference type="OrthoDB" id="9982100at2759"/>
<dbReference type="SUPFAM" id="SSF47095">
    <property type="entry name" value="HMG-box"/>
    <property type="match status" value="1"/>
</dbReference>
<dbReference type="EMBL" id="MCFI01000013">
    <property type="protein sequence ID" value="ORY80311.1"/>
    <property type="molecule type" value="Genomic_DNA"/>
</dbReference>
<dbReference type="OMA" id="KTQWHVC"/>
<organism evidence="7 8">
    <name type="scientific">Protomyces lactucae-debilis</name>
    <dbReference type="NCBI Taxonomy" id="2754530"/>
    <lineage>
        <taxon>Eukaryota</taxon>
        <taxon>Fungi</taxon>
        <taxon>Dikarya</taxon>
        <taxon>Ascomycota</taxon>
        <taxon>Taphrinomycotina</taxon>
        <taxon>Taphrinomycetes</taxon>
        <taxon>Taphrinales</taxon>
        <taxon>Protomycetaceae</taxon>
        <taxon>Protomyces</taxon>
    </lineage>
</organism>
<dbReference type="PANTHER" id="PTHR10742">
    <property type="entry name" value="FLAVIN MONOAMINE OXIDASE"/>
    <property type="match status" value="1"/>
</dbReference>
<feature type="domain" description="HMG box" evidence="5">
    <location>
        <begin position="664"/>
        <end position="745"/>
    </location>
</feature>
<dbReference type="Pfam" id="PF04433">
    <property type="entry name" value="SWIRM"/>
    <property type="match status" value="1"/>
</dbReference>
<feature type="domain" description="SWIRM" evidence="6">
    <location>
        <begin position="25"/>
        <end position="120"/>
    </location>
</feature>
<dbReference type="InterPro" id="IPR036910">
    <property type="entry name" value="HMG_box_dom_sf"/>
</dbReference>
<evidence type="ECO:0000259" key="5">
    <source>
        <dbReference type="PROSITE" id="PS50118"/>
    </source>
</evidence>
<dbReference type="InterPro" id="IPR007526">
    <property type="entry name" value="SWIRM"/>
</dbReference>
<dbReference type="PROSITE" id="PS50934">
    <property type="entry name" value="SWIRM"/>
    <property type="match status" value="1"/>
</dbReference>
<dbReference type="GO" id="GO:0003682">
    <property type="term" value="F:chromatin binding"/>
    <property type="evidence" value="ECO:0007669"/>
    <property type="project" value="TreeGrafter"/>
</dbReference>
<reference evidence="7 8" key="1">
    <citation type="submission" date="2016-07" db="EMBL/GenBank/DDBJ databases">
        <title>Pervasive Adenine N6-methylation of Active Genes in Fungi.</title>
        <authorList>
            <consortium name="DOE Joint Genome Institute"/>
            <person name="Mondo S.J."/>
            <person name="Dannebaum R.O."/>
            <person name="Kuo R.C."/>
            <person name="Labutti K."/>
            <person name="Haridas S."/>
            <person name="Kuo A."/>
            <person name="Salamov A."/>
            <person name="Ahrendt S.R."/>
            <person name="Lipzen A."/>
            <person name="Sullivan W."/>
            <person name="Andreopoulos W.B."/>
            <person name="Clum A."/>
            <person name="Lindquist E."/>
            <person name="Daum C."/>
            <person name="Ramamoorthy G.K."/>
            <person name="Gryganskyi A."/>
            <person name="Culley D."/>
            <person name="Magnuson J.K."/>
            <person name="James T.Y."/>
            <person name="O'Malley M.A."/>
            <person name="Stajich J.E."/>
            <person name="Spatafora J.W."/>
            <person name="Visel A."/>
            <person name="Grigoriev I.V."/>
        </authorList>
    </citation>
    <scope>NUCLEOTIDE SEQUENCE [LARGE SCALE GENOMIC DNA]</scope>
    <source>
        <strain evidence="7 8">12-1054</strain>
    </source>
</reference>
<dbReference type="InterPro" id="IPR036388">
    <property type="entry name" value="WH-like_DNA-bd_sf"/>
</dbReference>
<dbReference type="STRING" id="56484.A0A1Y2F8U1"/>
<dbReference type="GeneID" id="63784480"/>
<dbReference type="RefSeq" id="XP_040724199.1">
    <property type="nucleotide sequence ID" value="XM_040867881.1"/>
</dbReference>
<evidence type="ECO:0000313" key="7">
    <source>
        <dbReference type="EMBL" id="ORY80311.1"/>
    </source>
</evidence>
<evidence type="ECO:0000256" key="2">
    <source>
        <dbReference type="ARBA" id="ARBA00023002"/>
    </source>
</evidence>
<comment type="caution">
    <text evidence="7">The sequence shown here is derived from an EMBL/GenBank/DDBJ whole genome shotgun (WGS) entry which is preliminary data.</text>
</comment>
<dbReference type="GO" id="GO:0016491">
    <property type="term" value="F:oxidoreductase activity"/>
    <property type="evidence" value="ECO:0007669"/>
    <property type="project" value="UniProtKB-KW"/>
</dbReference>
<dbReference type="InterPro" id="IPR050281">
    <property type="entry name" value="Flavin_monoamine_oxidase"/>
</dbReference>
<feature type="DNA-binding region" description="HMG box" evidence="3">
    <location>
        <begin position="664"/>
        <end position="745"/>
    </location>
</feature>
<evidence type="ECO:0000256" key="1">
    <source>
        <dbReference type="ARBA" id="ARBA00005995"/>
    </source>
</evidence>